<dbReference type="Proteomes" id="UP001165289">
    <property type="component" value="Unassembled WGS sequence"/>
</dbReference>
<sequence>MCLVLGYLPPMLWYKKLEGRKVPLITRQVPNNYWYSRKYCPLMLYQQMHKLGSIFTFQNFHSCFNFRIPICVIIFKDLLLVQGTVEKTFNLKSSCLPLHPTIESGKQIEDLTKIMTIALLQNLTKWAELQMPRHHRFFRKVPVELR</sequence>
<accession>A0AAV7K109</accession>
<keyword evidence="2" id="KW-1185">Reference proteome</keyword>
<organism evidence="1 2">
    <name type="scientific">Oopsacas minuta</name>
    <dbReference type="NCBI Taxonomy" id="111878"/>
    <lineage>
        <taxon>Eukaryota</taxon>
        <taxon>Metazoa</taxon>
        <taxon>Porifera</taxon>
        <taxon>Hexactinellida</taxon>
        <taxon>Hexasterophora</taxon>
        <taxon>Lyssacinosida</taxon>
        <taxon>Leucopsacidae</taxon>
        <taxon>Oopsacas</taxon>
    </lineage>
</organism>
<evidence type="ECO:0000313" key="1">
    <source>
        <dbReference type="EMBL" id="KAI6654429.1"/>
    </source>
</evidence>
<comment type="caution">
    <text evidence="1">The sequence shown here is derived from an EMBL/GenBank/DDBJ whole genome shotgun (WGS) entry which is preliminary data.</text>
</comment>
<proteinExistence type="predicted"/>
<name>A0AAV7K109_9METZ</name>
<protein>
    <submittedName>
        <fullName evidence="1">Uncharacterized protein</fullName>
    </submittedName>
</protein>
<dbReference type="EMBL" id="JAKMXF010000222">
    <property type="protein sequence ID" value="KAI6654429.1"/>
    <property type="molecule type" value="Genomic_DNA"/>
</dbReference>
<evidence type="ECO:0000313" key="2">
    <source>
        <dbReference type="Proteomes" id="UP001165289"/>
    </source>
</evidence>
<gene>
    <name evidence="1" type="ORF">LOD99_825</name>
</gene>
<dbReference type="AlphaFoldDB" id="A0AAV7K109"/>
<reference evidence="1 2" key="1">
    <citation type="journal article" date="2023" name="BMC Biol.">
        <title>The compact genome of the sponge Oopsacas minuta (Hexactinellida) is lacking key metazoan core genes.</title>
        <authorList>
            <person name="Santini S."/>
            <person name="Schenkelaars Q."/>
            <person name="Jourda C."/>
            <person name="Duchesne M."/>
            <person name="Belahbib H."/>
            <person name="Rocher C."/>
            <person name="Selva M."/>
            <person name="Riesgo A."/>
            <person name="Vervoort M."/>
            <person name="Leys S.P."/>
            <person name="Kodjabachian L."/>
            <person name="Le Bivic A."/>
            <person name="Borchiellini C."/>
            <person name="Claverie J.M."/>
            <person name="Renard E."/>
        </authorList>
    </citation>
    <scope>NUCLEOTIDE SEQUENCE [LARGE SCALE GENOMIC DNA]</scope>
    <source>
        <strain evidence="1">SPO-2</strain>
    </source>
</reference>